<dbReference type="GO" id="GO:0016740">
    <property type="term" value="F:transferase activity"/>
    <property type="evidence" value="ECO:0007669"/>
    <property type="project" value="UniProtKB-KW"/>
</dbReference>
<protein>
    <submittedName>
        <fullName evidence="1">Putative glycosyl transferase</fullName>
    </submittedName>
</protein>
<proteinExistence type="predicted"/>
<dbReference type="Gene3D" id="3.90.550.40">
    <property type="match status" value="1"/>
</dbReference>
<dbReference type="SUPFAM" id="SSF53448">
    <property type="entry name" value="Nucleotide-diphospho-sugar transferases"/>
    <property type="match status" value="1"/>
</dbReference>
<dbReference type="InterPro" id="IPR029044">
    <property type="entry name" value="Nucleotide-diphossugar_trans"/>
</dbReference>
<dbReference type="EMBL" id="MT143123">
    <property type="protein sequence ID" value="QJA93118.1"/>
    <property type="molecule type" value="Genomic_DNA"/>
</dbReference>
<evidence type="ECO:0000313" key="2">
    <source>
        <dbReference type="EMBL" id="QJA93118.1"/>
    </source>
</evidence>
<keyword evidence="1" id="KW-0808">Transferase</keyword>
<gene>
    <name evidence="1" type="ORF">MM415A03361_0011</name>
    <name evidence="2" type="ORF">MM415B04361_0011</name>
</gene>
<sequence>MKLIVGVPNYDGVKTEMMMSLIPNLFLAYNKYDHKLAYELVCPAGCHNYKNRNKIVMDSLESKSDYVFMVDTDMEFPDDTLVKLLEDDKDIVGCTYNKRALPLTPIHAGERPKELYRINAVPTGVILIKSSVLRVMDPPWFAVQWLSGVEFMGPDIYFCTKATRDYGFEVWLDPTIEVKHLGEYKY</sequence>
<dbReference type="AlphaFoldDB" id="A0A6M3JMP3"/>
<name>A0A6M3JMP3_9ZZZZ</name>
<dbReference type="EMBL" id="MT141849">
    <property type="protein sequence ID" value="QJA71146.1"/>
    <property type="molecule type" value="Genomic_DNA"/>
</dbReference>
<accession>A0A6M3JMP3</accession>
<evidence type="ECO:0000313" key="1">
    <source>
        <dbReference type="EMBL" id="QJA71146.1"/>
    </source>
</evidence>
<reference evidence="1" key="1">
    <citation type="submission" date="2020-03" db="EMBL/GenBank/DDBJ databases">
        <title>The deep terrestrial virosphere.</title>
        <authorList>
            <person name="Holmfeldt K."/>
            <person name="Nilsson E."/>
            <person name="Simone D."/>
            <person name="Lopez-Fernandez M."/>
            <person name="Wu X."/>
            <person name="de Brujin I."/>
            <person name="Lundin D."/>
            <person name="Andersson A."/>
            <person name="Bertilsson S."/>
            <person name="Dopson M."/>
        </authorList>
    </citation>
    <scope>NUCLEOTIDE SEQUENCE</scope>
    <source>
        <strain evidence="1">MM415A03361</strain>
        <strain evidence="2">MM415B04361</strain>
    </source>
</reference>
<organism evidence="1">
    <name type="scientific">viral metagenome</name>
    <dbReference type="NCBI Taxonomy" id="1070528"/>
    <lineage>
        <taxon>unclassified sequences</taxon>
        <taxon>metagenomes</taxon>
        <taxon>organismal metagenomes</taxon>
    </lineage>
</organism>